<protein>
    <submittedName>
        <fullName evidence="1">Uncharacterized protein</fullName>
    </submittedName>
</protein>
<dbReference type="EMBL" id="ACQT01000233">
    <property type="protein sequence ID" value="EER58615.1"/>
    <property type="molecule type" value="Genomic_DNA"/>
</dbReference>
<dbReference type="AlphaFoldDB" id="C5TA77"/>
<name>C5TA77_ACIDE</name>
<accession>C5TA77</accession>
<feature type="non-terminal residue" evidence="1">
    <location>
        <position position="65"/>
    </location>
</feature>
<proteinExistence type="predicted"/>
<gene>
    <name evidence="1" type="ORF">AcdelDRAFT_3807</name>
</gene>
<sequence>MRAGSYGFGSIKQRGQHLLHPACVHLLRAHLGPLGQGLQQRDVGRQAVDAALGQRALGAAQHIGE</sequence>
<comment type="caution">
    <text evidence="1">The sequence shown here is derived from an EMBL/GenBank/DDBJ whole genome shotgun (WGS) entry which is preliminary data.</text>
</comment>
<dbReference type="Proteomes" id="UP000003856">
    <property type="component" value="Unassembled WGS sequence"/>
</dbReference>
<reference evidence="1 2" key="1">
    <citation type="submission" date="2009-05" db="EMBL/GenBank/DDBJ databases">
        <title>The draft genome of Acidovorax delafieldii 2AN.</title>
        <authorList>
            <consortium name="US DOE Joint Genome Institute (JGI-PGF)"/>
            <person name="Lucas S."/>
            <person name="Copeland A."/>
            <person name="Lapidus A."/>
            <person name="Glavina del Rio T."/>
            <person name="Tice H."/>
            <person name="Bruce D."/>
            <person name="Goodwin L."/>
            <person name="Pitluck S."/>
            <person name="Larimer F."/>
            <person name="Land M.L."/>
            <person name="Hauser L."/>
            <person name="Shelobolina E.S."/>
            <person name="Picardal F."/>
            <person name="Roden E."/>
            <person name="Emerson D."/>
        </authorList>
    </citation>
    <scope>NUCLEOTIDE SEQUENCE [LARGE SCALE GENOMIC DNA]</scope>
    <source>
        <strain evidence="1 2">2AN</strain>
    </source>
</reference>
<keyword evidence="2" id="KW-1185">Reference proteome</keyword>
<organism evidence="1 2">
    <name type="scientific">Acidovorax delafieldii 2AN</name>
    <dbReference type="NCBI Taxonomy" id="573060"/>
    <lineage>
        <taxon>Bacteria</taxon>
        <taxon>Pseudomonadati</taxon>
        <taxon>Pseudomonadota</taxon>
        <taxon>Betaproteobacteria</taxon>
        <taxon>Burkholderiales</taxon>
        <taxon>Comamonadaceae</taxon>
        <taxon>Acidovorax</taxon>
    </lineage>
</organism>
<evidence type="ECO:0000313" key="2">
    <source>
        <dbReference type="Proteomes" id="UP000003856"/>
    </source>
</evidence>
<evidence type="ECO:0000313" key="1">
    <source>
        <dbReference type="EMBL" id="EER58615.1"/>
    </source>
</evidence>